<dbReference type="InterPro" id="IPR001254">
    <property type="entry name" value="Trypsin_dom"/>
</dbReference>
<dbReference type="STRING" id="2017.SAMN05444320_10821"/>
<dbReference type="PROSITE" id="PS00134">
    <property type="entry name" value="TRYPSIN_HIS"/>
    <property type="match status" value="1"/>
</dbReference>
<evidence type="ECO:0000259" key="4">
    <source>
        <dbReference type="PROSITE" id="PS50240"/>
    </source>
</evidence>
<dbReference type="Proteomes" id="UP000184501">
    <property type="component" value="Unassembled WGS sequence"/>
</dbReference>
<dbReference type="GO" id="GO:0006508">
    <property type="term" value="P:proteolysis"/>
    <property type="evidence" value="ECO:0007669"/>
    <property type="project" value="InterPro"/>
</dbReference>
<dbReference type="PROSITE" id="PS50240">
    <property type="entry name" value="TRYPSIN_DOM"/>
    <property type="match status" value="1"/>
</dbReference>
<keyword evidence="3" id="KW-0732">Signal</keyword>
<dbReference type="RefSeq" id="WP_073486935.1">
    <property type="nucleotide sequence ID" value="NZ_FQVN01000008.1"/>
</dbReference>
<dbReference type="FunFam" id="2.40.10.10:FF:000068">
    <property type="entry name" value="transmembrane protease serine 2"/>
    <property type="match status" value="1"/>
</dbReference>
<protein>
    <submittedName>
        <fullName evidence="5">Trypsin</fullName>
    </submittedName>
</protein>
<dbReference type="Pfam" id="PF00089">
    <property type="entry name" value="Trypsin"/>
    <property type="match status" value="1"/>
</dbReference>
<evidence type="ECO:0000313" key="5">
    <source>
        <dbReference type="EMBL" id="SHG32281.1"/>
    </source>
</evidence>
<organism evidence="5 6">
    <name type="scientific">Streptoalloteichus hindustanus</name>
    <dbReference type="NCBI Taxonomy" id="2017"/>
    <lineage>
        <taxon>Bacteria</taxon>
        <taxon>Bacillati</taxon>
        <taxon>Actinomycetota</taxon>
        <taxon>Actinomycetes</taxon>
        <taxon>Pseudonocardiales</taxon>
        <taxon>Pseudonocardiaceae</taxon>
        <taxon>Streptoalloteichus</taxon>
    </lineage>
</organism>
<reference evidence="5 6" key="1">
    <citation type="submission" date="2016-11" db="EMBL/GenBank/DDBJ databases">
        <authorList>
            <person name="Jaros S."/>
            <person name="Januszkiewicz K."/>
            <person name="Wedrychowicz H."/>
        </authorList>
    </citation>
    <scope>NUCLEOTIDE SEQUENCE [LARGE SCALE GENOMIC DNA]</scope>
    <source>
        <strain evidence="5 6">DSM 44523</strain>
    </source>
</reference>
<dbReference type="GO" id="GO:0004252">
    <property type="term" value="F:serine-type endopeptidase activity"/>
    <property type="evidence" value="ECO:0007669"/>
    <property type="project" value="InterPro"/>
</dbReference>
<sequence>MRTRFLFVSLLSAVLGLTVTAGATAATPPDQVRALHTHDDSRTTSSFTASLQHRANNEHHCGASLIKPDWLVTAAHCVVGRRAEDLQARVGSGDRTRGGTLTHVTRVVVDPRYQDARPNGDIALVQVSPRVEHTPVRVARTGAPAGARTREVGWEAACPDPACGITVLREVDTAVTTPNRCDDSLDASTEICALNPTGVPTACRGDTGGPQVRPIGARWELVGTTSRRGARDPACATGTSIHTNVTAYRAWIEQYAGPL</sequence>
<feature type="chain" id="PRO_5009911204" evidence="3">
    <location>
        <begin position="26"/>
        <end position="259"/>
    </location>
</feature>
<keyword evidence="6" id="KW-1185">Reference proteome</keyword>
<dbReference type="InterPro" id="IPR018114">
    <property type="entry name" value="TRYPSIN_HIS"/>
</dbReference>
<evidence type="ECO:0000256" key="3">
    <source>
        <dbReference type="SAM" id="SignalP"/>
    </source>
</evidence>
<dbReference type="InterPro" id="IPR043504">
    <property type="entry name" value="Peptidase_S1_PA_chymotrypsin"/>
</dbReference>
<dbReference type="SUPFAM" id="SSF50494">
    <property type="entry name" value="Trypsin-like serine proteases"/>
    <property type="match status" value="1"/>
</dbReference>
<gene>
    <name evidence="5" type="ORF">SAMN05444320_10821</name>
</gene>
<dbReference type="PANTHER" id="PTHR24276">
    <property type="entry name" value="POLYSERASE-RELATED"/>
    <property type="match status" value="1"/>
</dbReference>
<dbReference type="InterPro" id="IPR001314">
    <property type="entry name" value="Peptidase_S1A"/>
</dbReference>
<feature type="signal peptide" evidence="3">
    <location>
        <begin position="1"/>
        <end position="25"/>
    </location>
</feature>
<dbReference type="EMBL" id="FQVN01000008">
    <property type="protein sequence ID" value="SHG32281.1"/>
    <property type="molecule type" value="Genomic_DNA"/>
</dbReference>
<dbReference type="InterPro" id="IPR050430">
    <property type="entry name" value="Peptidase_S1"/>
</dbReference>
<proteinExistence type="inferred from homology"/>
<dbReference type="PRINTS" id="PR00722">
    <property type="entry name" value="CHYMOTRYPSIN"/>
</dbReference>
<feature type="domain" description="Peptidase S1" evidence="4">
    <location>
        <begin position="19"/>
        <end position="257"/>
    </location>
</feature>
<dbReference type="AlphaFoldDB" id="A0A1M5IVI7"/>
<evidence type="ECO:0000313" key="6">
    <source>
        <dbReference type="Proteomes" id="UP000184501"/>
    </source>
</evidence>
<name>A0A1M5IVI7_STRHI</name>
<evidence type="ECO:0000256" key="1">
    <source>
        <dbReference type="ARBA" id="ARBA00007664"/>
    </source>
</evidence>
<dbReference type="OrthoDB" id="3657335at2"/>
<dbReference type="SMART" id="SM00020">
    <property type="entry name" value="Tryp_SPc"/>
    <property type="match status" value="1"/>
</dbReference>
<dbReference type="CDD" id="cd00190">
    <property type="entry name" value="Tryp_SPc"/>
    <property type="match status" value="1"/>
</dbReference>
<comment type="similarity">
    <text evidence="1">Belongs to the peptidase S1 family.</text>
</comment>
<keyword evidence="2" id="KW-1015">Disulfide bond</keyword>
<dbReference type="Gene3D" id="2.40.10.10">
    <property type="entry name" value="Trypsin-like serine proteases"/>
    <property type="match status" value="1"/>
</dbReference>
<dbReference type="InterPro" id="IPR009003">
    <property type="entry name" value="Peptidase_S1_PA"/>
</dbReference>
<accession>A0A1M5IVI7</accession>
<dbReference type="PANTHER" id="PTHR24276:SF98">
    <property type="entry name" value="FI18310P1-RELATED"/>
    <property type="match status" value="1"/>
</dbReference>
<evidence type="ECO:0000256" key="2">
    <source>
        <dbReference type="ARBA" id="ARBA00023157"/>
    </source>
</evidence>